<evidence type="ECO:0000256" key="1">
    <source>
        <dbReference type="SAM" id="MobiDB-lite"/>
    </source>
</evidence>
<organism evidence="2 3">
    <name type="scientific">Parelaphostrongylus tenuis</name>
    <name type="common">Meningeal worm</name>
    <dbReference type="NCBI Taxonomy" id="148309"/>
    <lineage>
        <taxon>Eukaryota</taxon>
        <taxon>Metazoa</taxon>
        <taxon>Ecdysozoa</taxon>
        <taxon>Nematoda</taxon>
        <taxon>Chromadorea</taxon>
        <taxon>Rhabditida</taxon>
        <taxon>Rhabditina</taxon>
        <taxon>Rhabditomorpha</taxon>
        <taxon>Strongyloidea</taxon>
        <taxon>Metastrongylidae</taxon>
        <taxon>Parelaphostrongylus</taxon>
    </lineage>
</organism>
<accession>A0AAD5RB96</accession>
<dbReference type="EMBL" id="JAHQIW010007194">
    <property type="protein sequence ID" value="KAJ1372821.1"/>
    <property type="molecule type" value="Genomic_DNA"/>
</dbReference>
<keyword evidence="3" id="KW-1185">Reference proteome</keyword>
<reference evidence="2" key="1">
    <citation type="submission" date="2021-06" db="EMBL/GenBank/DDBJ databases">
        <title>Parelaphostrongylus tenuis whole genome reference sequence.</title>
        <authorList>
            <person name="Garwood T.J."/>
            <person name="Larsen P.A."/>
            <person name="Fountain-Jones N.M."/>
            <person name="Garbe J.R."/>
            <person name="Macchietto M.G."/>
            <person name="Kania S.A."/>
            <person name="Gerhold R.W."/>
            <person name="Richards J.E."/>
            <person name="Wolf T.M."/>
        </authorList>
    </citation>
    <scope>NUCLEOTIDE SEQUENCE</scope>
    <source>
        <strain evidence="2">MNPRO001-30</strain>
        <tissue evidence="2">Meninges</tissue>
    </source>
</reference>
<comment type="caution">
    <text evidence="2">The sequence shown here is derived from an EMBL/GenBank/DDBJ whole genome shotgun (WGS) entry which is preliminary data.</text>
</comment>
<name>A0AAD5RB96_PARTN</name>
<protein>
    <submittedName>
        <fullName evidence="2">Uncharacterized protein</fullName>
    </submittedName>
</protein>
<sequence length="108" mass="11747">MTMLSAEQGFERHDNARYEVVNVTSAERQSLDQVVISNETLDDNVPKLMSGVPQDADEVVLSNDTVDEQNSNITGQSPNVTSRASGNADQVISSGNAMHGRCMKKSYN</sequence>
<proteinExistence type="predicted"/>
<feature type="compositionally biased region" description="Polar residues" evidence="1">
    <location>
        <begin position="65"/>
        <end position="96"/>
    </location>
</feature>
<evidence type="ECO:0000313" key="2">
    <source>
        <dbReference type="EMBL" id="KAJ1372821.1"/>
    </source>
</evidence>
<feature type="region of interest" description="Disordered" evidence="1">
    <location>
        <begin position="65"/>
        <end position="108"/>
    </location>
</feature>
<dbReference type="Proteomes" id="UP001196413">
    <property type="component" value="Unassembled WGS sequence"/>
</dbReference>
<dbReference type="AlphaFoldDB" id="A0AAD5RB96"/>
<evidence type="ECO:0000313" key="3">
    <source>
        <dbReference type="Proteomes" id="UP001196413"/>
    </source>
</evidence>
<gene>
    <name evidence="2" type="ORF">KIN20_035100</name>
</gene>